<comment type="cofactor">
    <cofactor evidence="3">
        <name>FAD</name>
        <dbReference type="ChEBI" id="CHEBI:57692"/>
    </cofactor>
    <text evidence="3">Binds 1 FAD per subunit.</text>
</comment>
<dbReference type="InterPro" id="IPR036134">
    <property type="entry name" value="Crypto/Photolyase_FAD-like_sf"/>
</dbReference>
<proteinExistence type="inferred from homology"/>
<dbReference type="Pfam" id="PF03441">
    <property type="entry name" value="FAD_binding_7"/>
    <property type="match status" value="1"/>
</dbReference>
<keyword evidence="4" id="KW-0157">Chromophore</keyword>
<keyword evidence="2 3" id="KW-0274">FAD</keyword>
<dbReference type="Gene3D" id="1.10.579.10">
    <property type="entry name" value="DNA Cyclobutane Dipyrimidine Photolyase, subunit A, domain 3"/>
    <property type="match status" value="1"/>
</dbReference>
<evidence type="ECO:0000259" key="5">
    <source>
        <dbReference type="Pfam" id="PF03441"/>
    </source>
</evidence>
<dbReference type="InterPro" id="IPR002081">
    <property type="entry name" value="Cryptochrome/DNA_photolyase_1"/>
</dbReference>
<evidence type="ECO:0000313" key="7">
    <source>
        <dbReference type="Proteomes" id="UP000014461"/>
    </source>
</evidence>
<keyword evidence="1 3" id="KW-0285">Flavoprotein</keyword>
<dbReference type="GO" id="GO:0071949">
    <property type="term" value="F:FAD binding"/>
    <property type="evidence" value="ECO:0007669"/>
    <property type="project" value="TreeGrafter"/>
</dbReference>
<dbReference type="PANTHER" id="PTHR11455">
    <property type="entry name" value="CRYPTOCHROME"/>
    <property type="match status" value="1"/>
</dbReference>
<evidence type="ECO:0000313" key="6">
    <source>
        <dbReference type="EMBL" id="GAD00708.1"/>
    </source>
</evidence>
<evidence type="ECO:0000256" key="1">
    <source>
        <dbReference type="ARBA" id="ARBA00022630"/>
    </source>
</evidence>
<evidence type="ECO:0000256" key="4">
    <source>
        <dbReference type="RuleBase" id="RU004182"/>
    </source>
</evidence>
<dbReference type="InterPro" id="IPR005101">
    <property type="entry name" value="Cryptochr/Photolyase_FAD-bd"/>
</dbReference>
<evidence type="ECO:0000256" key="3">
    <source>
        <dbReference type="PIRSR" id="PIRSR602081-1"/>
    </source>
</evidence>
<dbReference type="GO" id="GO:0000719">
    <property type="term" value="P:photoreactive repair"/>
    <property type="evidence" value="ECO:0007669"/>
    <property type="project" value="TreeGrafter"/>
</dbReference>
<keyword evidence="7" id="KW-1185">Reference proteome</keyword>
<dbReference type="GO" id="GO:0003677">
    <property type="term" value="F:DNA binding"/>
    <property type="evidence" value="ECO:0007669"/>
    <property type="project" value="TreeGrafter"/>
</dbReference>
<protein>
    <submittedName>
        <fullName evidence="6">Cryptochrome</fullName>
    </submittedName>
</protein>
<dbReference type="AlphaFoldDB" id="R9PHG8"/>
<accession>R9PHG8</accession>
<reference evidence="6" key="1">
    <citation type="journal article" date="2013" name="Genome Announc.">
        <title>Draft Genome Sequence of Agarivorans albus Strain MKT 106T, an Agarolytic Marine Bacterium.</title>
        <authorList>
            <person name="Yasuike M."/>
            <person name="Nakamura Y."/>
            <person name="Kai W."/>
            <person name="Fujiwara A."/>
            <person name="Fukui Y."/>
            <person name="Satomi M."/>
            <person name="Sano M."/>
        </authorList>
    </citation>
    <scope>NUCLEOTIDE SEQUENCE [LARGE SCALE GENOMIC DNA]</scope>
</reference>
<comment type="similarity">
    <text evidence="4">Belongs to the DNA photolyase family.</text>
</comment>
<evidence type="ECO:0000256" key="2">
    <source>
        <dbReference type="ARBA" id="ARBA00022827"/>
    </source>
</evidence>
<dbReference type="EMBL" id="BARX01000003">
    <property type="protein sequence ID" value="GAD00708.1"/>
    <property type="molecule type" value="Genomic_DNA"/>
</dbReference>
<name>R9PHG8_AGAAL</name>
<sequence length="107" mass="12292">MHQLNSSGWMSNRGRQIVASCLVNELQVDWRYGAAYFEQGLIDYDVASNWGNWQYIAGVGADPRGGRHFDIDKQSKMFDPNKQFIKRWQGELGSLPSDHTNMVDWPV</sequence>
<gene>
    <name evidence="6" type="ORF">AALB_0788</name>
</gene>
<dbReference type="Proteomes" id="UP000014461">
    <property type="component" value="Unassembled WGS sequence"/>
</dbReference>
<dbReference type="SUPFAM" id="SSF48173">
    <property type="entry name" value="Cryptochrome/photolyase FAD-binding domain"/>
    <property type="match status" value="1"/>
</dbReference>
<comment type="caution">
    <text evidence="6">The sequence shown here is derived from an EMBL/GenBank/DDBJ whole genome shotgun (WGS) entry which is preliminary data.</text>
</comment>
<feature type="domain" description="Cryptochrome/DNA photolyase FAD-binding" evidence="5">
    <location>
        <begin position="1"/>
        <end position="99"/>
    </location>
</feature>
<organism evidence="6 7">
    <name type="scientific">Agarivorans albus MKT 106</name>
    <dbReference type="NCBI Taxonomy" id="1331007"/>
    <lineage>
        <taxon>Bacteria</taxon>
        <taxon>Pseudomonadati</taxon>
        <taxon>Pseudomonadota</taxon>
        <taxon>Gammaproteobacteria</taxon>
        <taxon>Alteromonadales</taxon>
        <taxon>Alteromonadaceae</taxon>
        <taxon>Agarivorans</taxon>
    </lineage>
</organism>
<dbReference type="STRING" id="1331007.AALB_0788"/>
<dbReference type="PRINTS" id="PR00147">
    <property type="entry name" value="DNAPHOTLYASE"/>
</dbReference>
<dbReference type="PANTHER" id="PTHR11455:SF22">
    <property type="entry name" value="CRYPTOCHROME DASH"/>
    <property type="match status" value="1"/>
</dbReference>
<feature type="binding site" evidence="3">
    <location>
        <begin position="43"/>
        <end position="45"/>
    </location>
    <ligand>
        <name>FAD</name>
        <dbReference type="ChEBI" id="CHEBI:57692"/>
    </ligand>
</feature>